<evidence type="ECO:0000313" key="5">
    <source>
        <dbReference type="Proteomes" id="UP000001514"/>
    </source>
</evidence>
<sequence length="324" mass="37589">MVRDDPAVLVGCNIAKLTQIVKYFKTVLLLEDDELLSLVTRFPRLLVLNLDKSVINKVEYLKGIGVQRAHAKRIILKNPRVLAYSLESNIIPKVEFLDGLGFRRKSVGALLCKCPQLLSDMVSTCLRRKANFLLFLGVKSSQLADIMYVYPEFMGLKLDEVKTRLAFYKSLRVEQHDLATMLTKHPAIMNYDINTQVKPVIEYFKSSLGFTTRGLAAFLRRRPSVLGESVEFRVMATTEYLLKDMQLDMDELLKFPQFFGYDLEDRVKPRHRLVAWLKAKHIIKQDYPPCYLHMRRQVFEDMFLDCHPEARDIFRGYKELVATT</sequence>
<dbReference type="HOGENOM" id="CLU_757405_0_0_1"/>
<dbReference type="InterPro" id="IPR003690">
    <property type="entry name" value="MTERF"/>
</dbReference>
<reference evidence="4 5" key="1">
    <citation type="journal article" date="2011" name="Science">
        <title>The Selaginella genome identifies genetic changes associated with the evolution of vascular plants.</title>
        <authorList>
            <person name="Banks J.A."/>
            <person name="Nishiyama T."/>
            <person name="Hasebe M."/>
            <person name="Bowman J.L."/>
            <person name="Gribskov M."/>
            <person name="dePamphilis C."/>
            <person name="Albert V.A."/>
            <person name="Aono N."/>
            <person name="Aoyama T."/>
            <person name="Ambrose B.A."/>
            <person name="Ashton N.W."/>
            <person name="Axtell M.J."/>
            <person name="Barker E."/>
            <person name="Barker M.S."/>
            <person name="Bennetzen J.L."/>
            <person name="Bonawitz N.D."/>
            <person name="Chapple C."/>
            <person name="Cheng C."/>
            <person name="Correa L.G."/>
            <person name="Dacre M."/>
            <person name="DeBarry J."/>
            <person name="Dreyer I."/>
            <person name="Elias M."/>
            <person name="Engstrom E.M."/>
            <person name="Estelle M."/>
            <person name="Feng L."/>
            <person name="Finet C."/>
            <person name="Floyd S.K."/>
            <person name="Frommer W.B."/>
            <person name="Fujita T."/>
            <person name="Gramzow L."/>
            <person name="Gutensohn M."/>
            <person name="Harholt J."/>
            <person name="Hattori M."/>
            <person name="Heyl A."/>
            <person name="Hirai T."/>
            <person name="Hiwatashi Y."/>
            <person name="Ishikawa M."/>
            <person name="Iwata M."/>
            <person name="Karol K.G."/>
            <person name="Koehler B."/>
            <person name="Kolukisaoglu U."/>
            <person name="Kubo M."/>
            <person name="Kurata T."/>
            <person name="Lalonde S."/>
            <person name="Li K."/>
            <person name="Li Y."/>
            <person name="Litt A."/>
            <person name="Lyons E."/>
            <person name="Manning G."/>
            <person name="Maruyama T."/>
            <person name="Michael T.P."/>
            <person name="Mikami K."/>
            <person name="Miyazaki S."/>
            <person name="Morinaga S."/>
            <person name="Murata T."/>
            <person name="Mueller-Roeber B."/>
            <person name="Nelson D.R."/>
            <person name="Obara M."/>
            <person name="Oguri Y."/>
            <person name="Olmstead R.G."/>
            <person name="Onodera N."/>
            <person name="Petersen B.L."/>
            <person name="Pils B."/>
            <person name="Prigge M."/>
            <person name="Rensing S.A."/>
            <person name="Riano-Pachon D.M."/>
            <person name="Roberts A.W."/>
            <person name="Sato Y."/>
            <person name="Scheller H.V."/>
            <person name="Schulz B."/>
            <person name="Schulz C."/>
            <person name="Shakirov E.V."/>
            <person name="Shibagaki N."/>
            <person name="Shinohara N."/>
            <person name="Shippen D.E."/>
            <person name="Soerensen I."/>
            <person name="Sotooka R."/>
            <person name="Sugimoto N."/>
            <person name="Sugita M."/>
            <person name="Sumikawa N."/>
            <person name="Tanurdzic M."/>
            <person name="Theissen G."/>
            <person name="Ulvskov P."/>
            <person name="Wakazuki S."/>
            <person name="Weng J.K."/>
            <person name="Willats W.W."/>
            <person name="Wipf D."/>
            <person name="Wolf P.G."/>
            <person name="Yang L."/>
            <person name="Zimmer A.D."/>
            <person name="Zhu Q."/>
            <person name="Mitros T."/>
            <person name="Hellsten U."/>
            <person name="Loque D."/>
            <person name="Otillar R."/>
            <person name="Salamov A."/>
            <person name="Schmutz J."/>
            <person name="Shapiro H."/>
            <person name="Lindquist E."/>
            <person name="Lucas S."/>
            <person name="Rokhsar D."/>
            <person name="Grigoriev I.V."/>
        </authorList>
    </citation>
    <scope>NUCLEOTIDE SEQUENCE [LARGE SCALE GENOMIC DNA]</scope>
</reference>
<dbReference type="AlphaFoldDB" id="D8QTP0"/>
<proteinExistence type="inferred from homology"/>
<dbReference type="GO" id="GO:0003676">
    <property type="term" value="F:nucleic acid binding"/>
    <property type="evidence" value="ECO:0007669"/>
    <property type="project" value="InterPro"/>
</dbReference>
<accession>D8QTP0</accession>
<keyword evidence="5" id="KW-1185">Reference proteome</keyword>
<organism evidence="5">
    <name type="scientific">Selaginella moellendorffii</name>
    <name type="common">Spikemoss</name>
    <dbReference type="NCBI Taxonomy" id="88036"/>
    <lineage>
        <taxon>Eukaryota</taxon>
        <taxon>Viridiplantae</taxon>
        <taxon>Streptophyta</taxon>
        <taxon>Embryophyta</taxon>
        <taxon>Tracheophyta</taxon>
        <taxon>Lycopodiopsida</taxon>
        <taxon>Selaginellales</taxon>
        <taxon>Selaginellaceae</taxon>
        <taxon>Selaginella</taxon>
    </lineage>
</organism>
<dbReference type="eggNOG" id="KOG1267">
    <property type="taxonomic scope" value="Eukaryota"/>
</dbReference>
<evidence type="ECO:0000256" key="3">
    <source>
        <dbReference type="ARBA" id="ARBA00022946"/>
    </source>
</evidence>
<dbReference type="Gene3D" id="1.25.70.10">
    <property type="entry name" value="Transcription termination factor 3, mitochondrial"/>
    <property type="match status" value="2"/>
</dbReference>
<keyword evidence="2" id="KW-0806">Transcription termination</keyword>
<keyword evidence="3" id="KW-0809">Transit peptide</keyword>
<dbReference type="Pfam" id="PF02536">
    <property type="entry name" value="mTERF"/>
    <property type="match status" value="1"/>
</dbReference>
<dbReference type="SMART" id="SM00733">
    <property type="entry name" value="Mterf"/>
    <property type="match status" value="7"/>
</dbReference>
<evidence type="ECO:0000313" key="4">
    <source>
        <dbReference type="EMBL" id="EFJ37146.1"/>
    </source>
</evidence>
<dbReference type="PANTHER" id="PTHR13068:SF112">
    <property type="entry name" value="TRANSCRIPTION TERMINATION FACTOR 3, MITOCHONDRIAL"/>
    <property type="match status" value="1"/>
</dbReference>
<evidence type="ECO:0000256" key="1">
    <source>
        <dbReference type="ARBA" id="ARBA00007692"/>
    </source>
</evidence>
<name>D8QTP0_SELML</name>
<dbReference type="Gramene" id="EFJ37146">
    <property type="protein sequence ID" value="EFJ37146"/>
    <property type="gene ID" value="SELMODRAFT_77318"/>
</dbReference>
<dbReference type="PANTHER" id="PTHR13068">
    <property type="entry name" value="CGI-12 PROTEIN-RELATED"/>
    <property type="match status" value="1"/>
</dbReference>
<dbReference type="EMBL" id="GL377566">
    <property type="protein sequence ID" value="EFJ37146.1"/>
    <property type="molecule type" value="Genomic_DNA"/>
</dbReference>
<protein>
    <submittedName>
        <fullName evidence="4">Uncharacterized protein</fullName>
    </submittedName>
</protein>
<comment type="similarity">
    <text evidence="1">Belongs to the mTERF family.</text>
</comment>
<dbReference type="OMA" id="PEENDWQ"/>
<keyword evidence="2" id="KW-0805">Transcription regulation</keyword>
<dbReference type="Proteomes" id="UP000001514">
    <property type="component" value="Unassembled WGS sequence"/>
</dbReference>
<dbReference type="InParanoid" id="D8QTP0"/>
<gene>
    <name evidence="4" type="ORF">SELMODRAFT_77318</name>
</gene>
<dbReference type="InterPro" id="IPR038538">
    <property type="entry name" value="MTERF_sf"/>
</dbReference>
<dbReference type="GO" id="GO:0006353">
    <property type="term" value="P:DNA-templated transcription termination"/>
    <property type="evidence" value="ECO:0007669"/>
    <property type="project" value="UniProtKB-KW"/>
</dbReference>
<keyword evidence="2" id="KW-0804">Transcription</keyword>
<evidence type="ECO:0000256" key="2">
    <source>
        <dbReference type="ARBA" id="ARBA00022472"/>
    </source>
</evidence>
<dbReference type="KEGG" id="smo:SELMODRAFT_77318"/>
<dbReference type="STRING" id="88036.D8QTP0"/>
<dbReference type="GO" id="GO:0009658">
    <property type="term" value="P:chloroplast organization"/>
    <property type="evidence" value="ECO:0000318"/>
    <property type="project" value="GO_Central"/>
</dbReference>
<dbReference type="GO" id="GO:0009507">
    <property type="term" value="C:chloroplast"/>
    <property type="evidence" value="ECO:0000318"/>
    <property type="project" value="GO_Central"/>
</dbReference>